<dbReference type="Pfam" id="PF03837">
    <property type="entry name" value="RecT"/>
    <property type="match status" value="1"/>
</dbReference>
<reference evidence="2 3" key="1">
    <citation type="journal article" date="2015" name="Genome Announc.">
        <title>Expanding the biotechnology potential of lactobacilli through comparative genomics of 213 strains and associated genera.</title>
        <authorList>
            <person name="Sun Z."/>
            <person name="Harris H.M."/>
            <person name="McCann A."/>
            <person name="Guo C."/>
            <person name="Argimon S."/>
            <person name="Zhang W."/>
            <person name="Yang X."/>
            <person name="Jeffery I.B."/>
            <person name="Cooney J.C."/>
            <person name="Kagawa T.F."/>
            <person name="Liu W."/>
            <person name="Song Y."/>
            <person name="Salvetti E."/>
            <person name="Wrobel A."/>
            <person name="Rasinkangas P."/>
            <person name="Parkhill J."/>
            <person name="Rea M.C."/>
            <person name="O'Sullivan O."/>
            <person name="Ritari J."/>
            <person name="Douillard F.P."/>
            <person name="Paul Ross R."/>
            <person name="Yang R."/>
            <person name="Briner A.E."/>
            <person name="Felis G.E."/>
            <person name="de Vos W.M."/>
            <person name="Barrangou R."/>
            <person name="Klaenhammer T.R."/>
            <person name="Caufield P.W."/>
            <person name="Cui Y."/>
            <person name="Zhang H."/>
            <person name="O'Toole P.W."/>
        </authorList>
    </citation>
    <scope>NUCLEOTIDE SEQUENCE [LARGE SCALE GENOMIC DNA]</scope>
    <source>
        <strain evidence="2 3">DSM 16982</strain>
    </source>
</reference>
<accession>A0A0R1WQA3</accession>
<feature type="compositionally biased region" description="Basic and acidic residues" evidence="1">
    <location>
        <begin position="248"/>
        <end position="258"/>
    </location>
</feature>
<dbReference type="InterPro" id="IPR018330">
    <property type="entry name" value="RecT_fam"/>
</dbReference>
<protein>
    <submittedName>
        <fullName evidence="2">Phage recombination protein Bet</fullName>
    </submittedName>
</protein>
<dbReference type="RefSeq" id="WP_083483608.1">
    <property type="nucleotide sequence ID" value="NZ_AZFV01000011.1"/>
</dbReference>
<feature type="compositionally biased region" description="Basic and acidic residues" evidence="1">
    <location>
        <begin position="201"/>
        <end position="214"/>
    </location>
</feature>
<feature type="compositionally biased region" description="Basic and acidic residues" evidence="1">
    <location>
        <begin position="225"/>
        <end position="240"/>
    </location>
</feature>
<keyword evidence="3" id="KW-1185">Reference proteome</keyword>
<evidence type="ECO:0000313" key="3">
    <source>
        <dbReference type="Proteomes" id="UP000051302"/>
    </source>
</evidence>
<dbReference type="STRING" id="1423774.FD31_GL000365"/>
<dbReference type="EMBL" id="AZFV01000011">
    <property type="protein sequence ID" value="KRM17286.1"/>
    <property type="molecule type" value="Genomic_DNA"/>
</dbReference>
<proteinExistence type="predicted"/>
<dbReference type="Proteomes" id="UP000051302">
    <property type="component" value="Unassembled WGS sequence"/>
</dbReference>
<organism evidence="2 3">
    <name type="scientific">Companilactobacillus nantensis DSM 16982</name>
    <dbReference type="NCBI Taxonomy" id="1423774"/>
    <lineage>
        <taxon>Bacteria</taxon>
        <taxon>Bacillati</taxon>
        <taxon>Bacillota</taxon>
        <taxon>Bacilli</taxon>
        <taxon>Lactobacillales</taxon>
        <taxon>Lactobacillaceae</taxon>
        <taxon>Companilactobacillus</taxon>
    </lineage>
</organism>
<dbReference type="GO" id="GO:0003677">
    <property type="term" value="F:DNA binding"/>
    <property type="evidence" value="ECO:0007669"/>
    <property type="project" value="InterPro"/>
</dbReference>
<evidence type="ECO:0000313" key="2">
    <source>
        <dbReference type="EMBL" id="KRM17286.1"/>
    </source>
</evidence>
<dbReference type="GO" id="GO:0006310">
    <property type="term" value="P:DNA recombination"/>
    <property type="evidence" value="ECO:0007669"/>
    <property type="project" value="InterPro"/>
</dbReference>
<comment type="caution">
    <text evidence="2">The sequence shown here is derived from an EMBL/GenBank/DDBJ whole genome shotgun (WGS) entry which is preliminary data.</text>
</comment>
<dbReference type="AlphaFoldDB" id="A0A0R1WQA3"/>
<name>A0A0R1WQA3_9LACO</name>
<gene>
    <name evidence="2" type="ORF">FD31_GL000365</name>
</gene>
<evidence type="ECO:0000256" key="1">
    <source>
        <dbReference type="SAM" id="MobiDB-lite"/>
    </source>
</evidence>
<sequence length="284" mass="31408">MANEVTKNETKEPASTVFEVGGQKVELNRNIVKTFIKSGNGNITDGEASMFIALCKYQHLNPFLNEAYLVKFGNSPAQQIVSKEAFMKRAEQNEHFKGMKAGCIVLRNNEVINTNGAFVLPTDELVGGWAEVNRDDRDTPVHIEISYKEFNKGQSTWKSMPANMIRKTAIVNALREAFPNDLGAMYTEDDGNSAQESVSNTRHEAPVEPKKNLDDLVGNVSNKPEQADKPVKDVTPDPVKESNSMSDEEAKRAYDEIKNGGIDDDAETGKESEAESDGQTDLFK</sequence>
<dbReference type="InterPro" id="IPR010183">
    <property type="entry name" value="Phage_lambda_Bet"/>
</dbReference>
<feature type="region of interest" description="Disordered" evidence="1">
    <location>
        <begin position="185"/>
        <end position="284"/>
    </location>
</feature>
<dbReference type="NCBIfam" id="TIGR01913">
    <property type="entry name" value="bet_lambda"/>
    <property type="match status" value="1"/>
</dbReference>
<dbReference type="PATRIC" id="fig|1423774.3.peg.376"/>